<dbReference type="Gene3D" id="1.20.5.110">
    <property type="match status" value="1"/>
</dbReference>
<reference evidence="5" key="2">
    <citation type="submission" date="2021-10" db="EMBL/GenBank/DDBJ databases">
        <title>Phylogenomics reveals ancestral predisposition of the termite-cultivated fungus Termitomyces towards a domesticated lifestyle.</title>
        <authorList>
            <person name="Auxier B."/>
            <person name="Grum-Grzhimaylo A."/>
            <person name="Cardenas M.E."/>
            <person name="Lodge J.D."/>
            <person name="Laessoe T."/>
            <person name="Pedersen O."/>
            <person name="Smith M.E."/>
            <person name="Kuyper T.W."/>
            <person name="Franco-Molano E.A."/>
            <person name="Baroni T.J."/>
            <person name="Aanen D.K."/>
        </authorList>
    </citation>
    <scope>NUCLEOTIDE SEQUENCE</scope>
    <source>
        <strain evidence="5">AP01</strain>
        <tissue evidence="5">Mycelium</tissue>
    </source>
</reference>
<keyword evidence="3" id="KW-0472">Membrane</keyword>
<reference evidence="5" key="1">
    <citation type="submission" date="2020-07" db="EMBL/GenBank/DDBJ databases">
        <authorList>
            <person name="Nieuwenhuis M."/>
            <person name="Van De Peppel L.J.J."/>
        </authorList>
    </citation>
    <scope>NUCLEOTIDE SEQUENCE</scope>
    <source>
        <strain evidence="5">AP01</strain>
        <tissue evidence="5">Mycelium</tissue>
    </source>
</reference>
<dbReference type="Pfam" id="PF00957">
    <property type="entry name" value="Synaptobrevin"/>
    <property type="match status" value="1"/>
</dbReference>
<dbReference type="PANTHER" id="PTHR45701">
    <property type="entry name" value="SYNAPTOBREVIN FAMILY MEMBER"/>
    <property type="match status" value="1"/>
</dbReference>
<dbReference type="AlphaFoldDB" id="A0A9P7FZY3"/>
<accession>A0A9P7FZY3</accession>
<evidence type="ECO:0000259" key="4">
    <source>
        <dbReference type="PROSITE" id="PS50892"/>
    </source>
</evidence>
<dbReference type="PRINTS" id="PR00219">
    <property type="entry name" value="SYNAPTOBREVN"/>
</dbReference>
<sequence>MPNYFRAPNTPFTLHGTAYDPPAPTVAPAPASSSASAPSSTSAPNTVPTGSSGARTAAVRGTGKPSRNASHAKGVGAVQAELDSTVTIMRENILSIAERGEGLRTLESRTENLAVSAREFRRSARKVRKDIWYVRLSRMQKLAVHVFIQSALDRWKDMKMRLIIGLAITVVVTLTVVSIVQALRRSKAKSQQQTQVNAQALKVPVAPGPTPTKSLATSNPVEATSSAVALSDSEDSGSLVRRMHLLASLQSLT</sequence>
<evidence type="ECO:0000313" key="5">
    <source>
        <dbReference type="EMBL" id="KAG5641379.1"/>
    </source>
</evidence>
<keyword evidence="3" id="KW-1133">Transmembrane helix</keyword>
<organism evidence="5 6">
    <name type="scientific">Asterophora parasitica</name>
    <dbReference type="NCBI Taxonomy" id="117018"/>
    <lineage>
        <taxon>Eukaryota</taxon>
        <taxon>Fungi</taxon>
        <taxon>Dikarya</taxon>
        <taxon>Basidiomycota</taxon>
        <taxon>Agaricomycotina</taxon>
        <taxon>Agaricomycetes</taxon>
        <taxon>Agaricomycetidae</taxon>
        <taxon>Agaricales</taxon>
        <taxon>Tricholomatineae</taxon>
        <taxon>Lyophyllaceae</taxon>
        <taxon>Asterophora</taxon>
    </lineage>
</organism>
<feature type="transmembrane region" description="Helical" evidence="3">
    <location>
        <begin position="162"/>
        <end position="183"/>
    </location>
</feature>
<dbReference type="EMBL" id="JABCKV010000323">
    <property type="protein sequence ID" value="KAG5641379.1"/>
    <property type="molecule type" value="Genomic_DNA"/>
</dbReference>
<dbReference type="Proteomes" id="UP000775547">
    <property type="component" value="Unassembled WGS sequence"/>
</dbReference>
<comment type="caution">
    <text evidence="5">The sequence shown here is derived from an EMBL/GenBank/DDBJ whole genome shotgun (WGS) entry which is preliminary data.</text>
</comment>
<dbReference type="GO" id="GO:0016020">
    <property type="term" value="C:membrane"/>
    <property type="evidence" value="ECO:0007669"/>
    <property type="project" value="InterPro"/>
</dbReference>
<dbReference type="SUPFAM" id="SSF58038">
    <property type="entry name" value="SNARE fusion complex"/>
    <property type="match status" value="1"/>
</dbReference>
<name>A0A9P7FZY3_9AGAR</name>
<proteinExistence type="predicted"/>
<evidence type="ECO:0000256" key="1">
    <source>
        <dbReference type="PROSITE-ProRule" id="PRU00290"/>
    </source>
</evidence>
<feature type="compositionally biased region" description="Low complexity" evidence="2">
    <location>
        <begin position="28"/>
        <end position="44"/>
    </location>
</feature>
<evidence type="ECO:0000256" key="3">
    <source>
        <dbReference type="SAM" id="Phobius"/>
    </source>
</evidence>
<feature type="region of interest" description="Disordered" evidence="2">
    <location>
        <begin position="1"/>
        <end position="76"/>
    </location>
</feature>
<protein>
    <recommendedName>
        <fullName evidence="4">V-SNARE coiled-coil homology domain-containing protein</fullName>
    </recommendedName>
</protein>
<evidence type="ECO:0000256" key="2">
    <source>
        <dbReference type="SAM" id="MobiDB-lite"/>
    </source>
</evidence>
<keyword evidence="3" id="KW-0812">Transmembrane</keyword>
<keyword evidence="6" id="KW-1185">Reference proteome</keyword>
<keyword evidence="1" id="KW-0175">Coiled coil</keyword>
<dbReference type="GO" id="GO:0016192">
    <property type="term" value="P:vesicle-mediated transport"/>
    <property type="evidence" value="ECO:0007669"/>
    <property type="project" value="InterPro"/>
</dbReference>
<dbReference type="PROSITE" id="PS50892">
    <property type="entry name" value="V_SNARE"/>
    <property type="match status" value="1"/>
</dbReference>
<dbReference type="InterPro" id="IPR016444">
    <property type="entry name" value="Synaptobrevin/VAMP"/>
</dbReference>
<gene>
    <name evidence="5" type="ORF">DXG03_005373</name>
</gene>
<dbReference type="InterPro" id="IPR001388">
    <property type="entry name" value="Synaptobrevin-like"/>
</dbReference>
<dbReference type="OrthoDB" id="190375at2759"/>
<feature type="domain" description="V-SNARE coiled-coil homology" evidence="4">
    <location>
        <begin position="74"/>
        <end position="134"/>
    </location>
</feature>
<dbReference type="InterPro" id="IPR042855">
    <property type="entry name" value="V_SNARE_CC"/>
</dbReference>
<evidence type="ECO:0000313" key="6">
    <source>
        <dbReference type="Proteomes" id="UP000775547"/>
    </source>
</evidence>
<feature type="compositionally biased region" description="Polar residues" evidence="2">
    <location>
        <begin position="45"/>
        <end position="54"/>
    </location>
</feature>